<name>A0A9P8IFU0_9HYPO</name>
<feature type="compositionally biased region" description="Polar residues" evidence="1">
    <location>
        <begin position="28"/>
        <end position="40"/>
    </location>
</feature>
<feature type="region of interest" description="Disordered" evidence="1">
    <location>
        <begin position="114"/>
        <end position="134"/>
    </location>
</feature>
<protein>
    <submittedName>
        <fullName evidence="2">Uncharacterized protein</fullName>
    </submittedName>
</protein>
<feature type="region of interest" description="Disordered" evidence="1">
    <location>
        <begin position="28"/>
        <end position="55"/>
    </location>
</feature>
<dbReference type="RefSeq" id="XP_044673767.1">
    <property type="nucleotide sequence ID" value="XM_044831381.1"/>
</dbReference>
<dbReference type="AlphaFoldDB" id="A0A9P8IFU0"/>
<evidence type="ECO:0000256" key="1">
    <source>
        <dbReference type="SAM" id="MobiDB-lite"/>
    </source>
</evidence>
<proteinExistence type="predicted"/>
<accession>A0A9P8IFU0</accession>
<evidence type="ECO:0000313" key="3">
    <source>
        <dbReference type="Proteomes" id="UP000827133"/>
    </source>
</evidence>
<dbReference type="Proteomes" id="UP000827133">
    <property type="component" value="Unassembled WGS sequence"/>
</dbReference>
<dbReference type="KEGG" id="fmu:J7337_013906"/>
<reference evidence="2" key="1">
    <citation type="journal article" date="2021" name="Mol. Plant Microbe Interact.">
        <title>Telomere to telomere genome assembly of Fusarium musae F31, causal agent of crown rot disease of banana.</title>
        <authorList>
            <person name="Degradi L."/>
            <person name="Tava V."/>
            <person name="Kunova A."/>
            <person name="Cortesi P."/>
            <person name="Saracchi M."/>
            <person name="Pasquali M."/>
        </authorList>
    </citation>
    <scope>NUCLEOTIDE SEQUENCE</scope>
    <source>
        <strain evidence="2">F31</strain>
    </source>
</reference>
<keyword evidence="3" id="KW-1185">Reference proteome</keyword>
<dbReference type="GeneID" id="68321762"/>
<evidence type="ECO:0000313" key="2">
    <source>
        <dbReference type="EMBL" id="KAG9494767.1"/>
    </source>
</evidence>
<comment type="caution">
    <text evidence="2">The sequence shown here is derived from an EMBL/GenBank/DDBJ whole genome shotgun (WGS) entry which is preliminary data.</text>
</comment>
<dbReference type="EMBL" id="JAHBCI010000012">
    <property type="protein sequence ID" value="KAG9494767.1"/>
    <property type="molecule type" value="Genomic_DNA"/>
</dbReference>
<organism evidence="2 3">
    <name type="scientific">Fusarium musae</name>
    <dbReference type="NCBI Taxonomy" id="1042133"/>
    <lineage>
        <taxon>Eukaryota</taxon>
        <taxon>Fungi</taxon>
        <taxon>Dikarya</taxon>
        <taxon>Ascomycota</taxon>
        <taxon>Pezizomycotina</taxon>
        <taxon>Sordariomycetes</taxon>
        <taxon>Hypocreomycetidae</taxon>
        <taxon>Hypocreales</taxon>
        <taxon>Nectriaceae</taxon>
        <taxon>Fusarium</taxon>
    </lineage>
</organism>
<gene>
    <name evidence="2" type="ORF">J7337_013906</name>
</gene>
<sequence length="331" mass="37611">MDRPPTPSSVETDDPWPEFSDAELESYQKSIENSTNSPDGQMTLEKLRQTPTDFPAKGSETAVVSELLTVLESSPWHKLMYLREAAQQPLKPGPSSELELQFTWGFLEHFPKPPKHPKSLPDPTEFPTVKGKKQTHSVRFAEDSDIVSNKTKRLKPRDPFNVDSAMAIFRSIDNLQETFQKQAACDTTEAMSPILQNLRLLNHEAMCAKVLHASHKLGNWSVGLDINMLQARVGILEAEKRRHQHLVSSLESRLSVLEIKMMRLESMAAENLNECQDGNDLLRQARFGSRSRIKAEIEDQLEIEPGTSIEAWISANDRYYFEKDNVERRLG</sequence>